<evidence type="ECO:0000256" key="1">
    <source>
        <dbReference type="SAM" id="MobiDB-lite"/>
    </source>
</evidence>
<dbReference type="KEGG" id="sazo:D1868_08335"/>
<keyword evidence="3" id="KW-1185">Reference proteome</keyword>
<evidence type="ECO:0000313" key="3">
    <source>
        <dbReference type="Proteomes" id="UP000423396"/>
    </source>
</evidence>
<gene>
    <name evidence="2" type="ORF">D1868_08335</name>
</gene>
<evidence type="ECO:0000313" key="2">
    <source>
        <dbReference type="EMBL" id="QGR19991.1"/>
    </source>
</evidence>
<dbReference type="EMBL" id="CP045483">
    <property type="protein sequence ID" value="QGR19991.1"/>
    <property type="molecule type" value="Genomic_DNA"/>
</dbReference>
<dbReference type="AlphaFoldDB" id="A0A650CQ73"/>
<dbReference type="Proteomes" id="UP000423396">
    <property type="component" value="Chromosome"/>
</dbReference>
<proteinExistence type="predicted"/>
<organism evidence="2 3">
    <name type="scientific">Stygiolobus azoricus</name>
    <dbReference type="NCBI Taxonomy" id="41675"/>
    <lineage>
        <taxon>Archaea</taxon>
        <taxon>Thermoproteota</taxon>
        <taxon>Thermoprotei</taxon>
        <taxon>Sulfolobales</taxon>
        <taxon>Sulfolobaceae</taxon>
        <taxon>Stygiolobus</taxon>
    </lineage>
</organism>
<feature type="region of interest" description="Disordered" evidence="1">
    <location>
        <begin position="17"/>
        <end position="62"/>
    </location>
</feature>
<accession>A0A650CQ73</accession>
<protein>
    <submittedName>
        <fullName evidence="2">Uncharacterized protein</fullName>
    </submittedName>
</protein>
<dbReference type="OrthoDB" id="37016at2157"/>
<dbReference type="GeneID" id="42799071"/>
<sequence length="141" mass="16308">MSELDLIIKRKKSDIGSNEVKKENSETEVKQVVETKDVSKIEGNSTQELNSSNKEDKSPDVKFDKDKSLEIKEKMREFIQKDPKIGVWSYQAFLVLQYLYHTVPSFKMSKVAKEALEKGLSEMYPELFKIATELAKEEKKI</sequence>
<feature type="compositionally biased region" description="Basic and acidic residues" evidence="1">
    <location>
        <begin position="53"/>
        <end position="62"/>
    </location>
</feature>
<feature type="compositionally biased region" description="Basic and acidic residues" evidence="1">
    <location>
        <begin position="19"/>
        <end position="40"/>
    </location>
</feature>
<dbReference type="RefSeq" id="WP_156007342.1">
    <property type="nucleotide sequence ID" value="NZ_CP045483.1"/>
</dbReference>
<reference evidence="2 3" key="1">
    <citation type="submission" date="2019-10" db="EMBL/GenBank/DDBJ databases">
        <title>Genome Sequences from Six Type Strain Members of the Archaeal Family Sulfolobaceae: Acidianus ambivalens, Acidianus infernus, Metallosphaera prunae, Stygiolobus azoricus, Sulfolobus metallicus, and Sulfurisphaera ohwakuensis.</title>
        <authorList>
            <person name="Counts J.A."/>
            <person name="Kelly R.M."/>
        </authorList>
    </citation>
    <scope>NUCLEOTIDE SEQUENCE [LARGE SCALE GENOMIC DNA]</scope>
    <source>
        <strain evidence="2 3">FC6</strain>
    </source>
</reference>
<feature type="compositionally biased region" description="Polar residues" evidence="1">
    <location>
        <begin position="42"/>
        <end position="52"/>
    </location>
</feature>
<name>A0A650CQ73_9CREN</name>